<evidence type="ECO:0000256" key="6">
    <source>
        <dbReference type="SAM" id="Phobius"/>
    </source>
</evidence>
<dbReference type="InterPro" id="IPR007110">
    <property type="entry name" value="Ig-like_dom"/>
</dbReference>
<dbReference type="AlphaFoldDB" id="A0A1D1UK93"/>
<dbReference type="PANTHER" id="PTHR11640:SF31">
    <property type="entry name" value="IRREGULAR CHIASM C-ROUGHEST PROTEIN-RELATED"/>
    <property type="match status" value="1"/>
</dbReference>
<comment type="caution">
    <text evidence="9">The sequence shown here is derived from an EMBL/GenBank/DDBJ whole genome shotgun (WGS) entry which is preliminary data.</text>
</comment>
<dbReference type="OrthoDB" id="6413693at2759"/>
<keyword evidence="3" id="KW-1015">Disulfide bond</keyword>
<feature type="domain" description="Ig-like" evidence="8">
    <location>
        <begin position="326"/>
        <end position="404"/>
    </location>
</feature>
<reference evidence="9 10" key="1">
    <citation type="journal article" date="2016" name="Nat. Commun.">
        <title>Extremotolerant tardigrade genome and improved radiotolerance of human cultured cells by tardigrade-unique protein.</title>
        <authorList>
            <person name="Hashimoto T."/>
            <person name="Horikawa D.D."/>
            <person name="Saito Y."/>
            <person name="Kuwahara H."/>
            <person name="Kozuka-Hata H."/>
            <person name="Shin-I T."/>
            <person name="Minakuchi Y."/>
            <person name="Ohishi K."/>
            <person name="Motoyama A."/>
            <person name="Aizu T."/>
            <person name="Enomoto A."/>
            <person name="Kondo K."/>
            <person name="Tanaka S."/>
            <person name="Hara Y."/>
            <person name="Koshikawa S."/>
            <person name="Sagara H."/>
            <person name="Miura T."/>
            <person name="Yokobori S."/>
            <person name="Miyagawa K."/>
            <person name="Suzuki Y."/>
            <person name="Kubo T."/>
            <person name="Oyama M."/>
            <person name="Kohara Y."/>
            <person name="Fujiyama A."/>
            <person name="Arakawa K."/>
            <person name="Katayama T."/>
            <person name="Toyoda A."/>
            <person name="Kunieda T."/>
        </authorList>
    </citation>
    <scope>NUCLEOTIDE SEQUENCE [LARGE SCALE GENOMIC DNA]</scope>
    <source>
        <strain evidence="9 10">YOKOZUNA-1</strain>
    </source>
</reference>
<dbReference type="Pfam" id="PF08205">
    <property type="entry name" value="C2-set_2"/>
    <property type="match status" value="1"/>
</dbReference>
<keyword evidence="6" id="KW-0812">Transmembrane</keyword>
<dbReference type="SMART" id="SM00408">
    <property type="entry name" value="IGc2"/>
    <property type="match status" value="5"/>
</dbReference>
<dbReference type="InterPro" id="IPR003599">
    <property type="entry name" value="Ig_sub"/>
</dbReference>
<evidence type="ECO:0000256" key="2">
    <source>
        <dbReference type="ARBA" id="ARBA00023136"/>
    </source>
</evidence>
<dbReference type="GO" id="GO:0050839">
    <property type="term" value="F:cell adhesion molecule binding"/>
    <property type="evidence" value="ECO:0007669"/>
    <property type="project" value="TreeGrafter"/>
</dbReference>
<dbReference type="PROSITE" id="PS50835">
    <property type="entry name" value="IG_LIKE"/>
    <property type="match status" value="5"/>
</dbReference>
<feature type="domain" description="Ig-like" evidence="8">
    <location>
        <begin position="408"/>
        <end position="493"/>
    </location>
</feature>
<dbReference type="InterPro" id="IPR013098">
    <property type="entry name" value="Ig_I-set"/>
</dbReference>
<dbReference type="SUPFAM" id="SSF48726">
    <property type="entry name" value="Immunoglobulin"/>
    <property type="match status" value="5"/>
</dbReference>
<dbReference type="GO" id="GO:0005911">
    <property type="term" value="C:cell-cell junction"/>
    <property type="evidence" value="ECO:0007669"/>
    <property type="project" value="TreeGrafter"/>
</dbReference>
<evidence type="ECO:0000256" key="7">
    <source>
        <dbReference type="SAM" id="SignalP"/>
    </source>
</evidence>
<evidence type="ECO:0000313" key="9">
    <source>
        <dbReference type="EMBL" id="GAU90124.1"/>
    </source>
</evidence>
<sequence>MAAAPSREAIGCRTWTRMLTHTTIFLLAFLSGSNGQNAPVFVIDPQSTTARLGENVSLKCKTAPPTEVLWMYDNLPIVSNTSYEIRSDEVSGEHEIIIKGISMRRDGPYRCRTQDTTTKPVNSQSAQVTVIVAPSDIKLLPFNPSTVVQENMETSLTCRVSGGKPAPHIEWFKDQDRMETGGETQVEPSDETRIENVTSTLKWTPTRGDHEKHVYCTASHQALLDGPLRAETLLNVEFAPSVKIVSVPETVKEGDAVTLQCLADANPYIDLKFRWTKNGLPMTDVFSGSLHIDAAQRSERPAVYSCEATNKVGTGTASYSLDVHYPASFFSMPEVVGADVHQEAFLNCNVDSNPKADITWEKAGQVVGREATLQIRTQSDRDFGVYQCVATTRLGQVRKEVKLLQKGPPFISAEASVYAEQKQSSVQIKCVSNGLPLVHSVRWTTPQGRLVNPYVDPRMEVSQEALADRVISKLTIKDVRKEDFGLYNCSANNAYGLNERLIPLKETDWLMPIIVGSACGGVALLIILVVSAVCCFTRCRTHNRLKQASDTSGSTAASDDLDHKSANGPHGVLHGMYNASNDSLADGKCNGWNSGTTGRTTNGLLNGVHPYTIQEGYGRKDPQNYYTRYADYEQEYNPNSFLGLPVMYTPTMSMEGMQAEQEGSRDPSPYHASGLPKVEPLYVRYPAVNGAALMLDSALNSRLATNV</sequence>
<organism evidence="9 10">
    <name type="scientific">Ramazzottius varieornatus</name>
    <name type="common">Water bear</name>
    <name type="synonym">Tardigrade</name>
    <dbReference type="NCBI Taxonomy" id="947166"/>
    <lineage>
        <taxon>Eukaryota</taxon>
        <taxon>Metazoa</taxon>
        <taxon>Ecdysozoa</taxon>
        <taxon>Tardigrada</taxon>
        <taxon>Eutardigrada</taxon>
        <taxon>Parachela</taxon>
        <taxon>Hypsibioidea</taxon>
        <taxon>Ramazzottiidae</taxon>
        <taxon>Ramazzottius</taxon>
    </lineage>
</organism>
<dbReference type="Pfam" id="PF07679">
    <property type="entry name" value="I-set"/>
    <property type="match status" value="1"/>
</dbReference>
<dbReference type="InterPro" id="IPR013162">
    <property type="entry name" value="CD80_C2-set"/>
</dbReference>
<dbReference type="GO" id="GO:0098609">
    <property type="term" value="P:cell-cell adhesion"/>
    <property type="evidence" value="ECO:0007669"/>
    <property type="project" value="TreeGrafter"/>
</dbReference>
<keyword evidence="6" id="KW-1133">Transmembrane helix</keyword>
<keyword evidence="7" id="KW-0732">Signal</keyword>
<gene>
    <name evidence="9" type="primary">RvY_02588-1</name>
    <name evidence="9" type="synonym">RvY_02588.1</name>
    <name evidence="9" type="ORF">RvY_02588</name>
</gene>
<evidence type="ECO:0000256" key="3">
    <source>
        <dbReference type="ARBA" id="ARBA00023157"/>
    </source>
</evidence>
<evidence type="ECO:0000256" key="5">
    <source>
        <dbReference type="ARBA" id="ARBA00023319"/>
    </source>
</evidence>
<keyword evidence="4" id="KW-0325">Glycoprotein</keyword>
<proteinExistence type="predicted"/>
<feature type="signal peptide" evidence="7">
    <location>
        <begin position="1"/>
        <end position="35"/>
    </location>
</feature>
<evidence type="ECO:0000313" key="10">
    <source>
        <dbReference type="Proteomes" id="UP000186922"/>
    </source>
</evidence>
<feature type="transmembrane region" description="Helical" evidence="6">
    <location>
        <begin position="509"/>
        <end position="536"/>
    </location>
</feature>
<dbReference type="CDD" id="cd00096">
    <property type="entry name" value="Ig"/>
    <property type="match status" value="1"/>
</dbReference>
<evidence type="ECO:0000256" key="4">
    <source>
        <dbReference type="ARBA" id="ARBA00023180"/>
    </source>
</evidence>
<accession>A0A1D1UK93</accession>
<dbReference type="EMBL" id="BDGG01000001">
    <property type="protein sequence ID" value="GAU90124.1"/>
    <property type="molecule type" value="Genomic_DNA"/>
</dbReference>
<protein>
    <recommendedName>
        <fullName evidence="8">Ig-like domain-containing protein</fullName>
    </recommendedName>
</protein>
<evidence type="ECO:0000259" key="8">
    <source>
        <dbReference type="PROSITE" id="PS50835"/>
    </source>
</evidence>
<dbReference type="InterPro" id="IPR003598">
    <property type="entry name" value="Ig_sub2"/>
</dbReference>
<keyword evidence="5" id="KW-0393">Immunoglobulin domain</keyword>
<evidence type="ECO:0000256" key="1">
    <source>
        <dbReference type="ARBA" id="ARBA00004479"/>
    </source>
</evidence>
<dbReference type="Gene3D" id="2.60.40.10">
    <property type="entry name" value="Immunoglobulins"/>
    <property type="match status" value="5"/>
</dbReference>
<dbReference type="SMART" id="SM00409">
    <property type="entry name" value="IG"/>
    <property type="match status" value="5"/>
</dbReference>
<dbReference type="Pfam" id="PF13927">
    <property type="entry name" value="Ig_3"/>
    <property type="match status" value="3"/>
</dbReference>
<name>A0A1D1UK93_RAMVA</name>
<comment type="subcellular location">
    <subcellularLocation>
        <location evidence="1">Membrane</location>
        <topology evidence="1">Single-pass type I membrane protein</topology>
    </subcellularLocation>
</comment>
<dbReference type="Proteomes" id="UP000186922">
    <property type="component" value="Unassembled WGS sequence"/>
</dbReference>
<feature type="domain" description="Ig-like" evidence="8">
    <location>
        <begin position="134"/>
        <end position="235"/>
    </location>
</feature>
<keyword evidence="10" id="KW-1185">Reference proteome</keyword>
<dbReference type="InterPro" id="IPR036179">
    <property type="entry name" value="Ig-like_dom_sf"/>
</dbReference>
<dbReference type="InterPro" id="IPR013783">
    <property type="entry name" value="Ig-like_fold"/>
</dbReference>
<dbReference type="STRING" id="947166.A0A1D1UK93"/>
<feature type="chain" id="PRO_5008897306" description="Ig-like domain-containing protein" evidence="7">
    <location>
        <begin position="36"/>
        <end position="707"/>
    </location>
</feature>
<feature type="domain" description="Ig-like" evidence="8">
    <location>
        <begin position="39"/>
        <end position="129"/>
    </location>
</feature>
<dbReference type="PANTHER" id="PTHR11640">
    <property type="entry name" value="NEPHRIN"/>
    <property type="match status" value="1"/>
</dbReference>
<feature type="domain" description="Ig-like" evidence="8">
    <location>
        <begin position="240"/>
        <end position="322"/>
    </location>
</feature>
<dbReference type="GO" id="GO:0005886">
    <property type="term" value="C:plasma membrane"/>
    <property type="evidence" value="ECO:0007669"/>
    <property type="project" value="TreeGrafter"/>
</dbReference>
<dbReference type="InterPro" id="IPR051275">
    <property type="entry name" value="Cell_adhesion_signaling"/>
</dbReference>
<keyword evidence="2 6" id="KW-0472">Membrane</keyword>